<reference evidence="8" key="1">
    <citation type="journal article" date="2019" name="Int. J. Syst. Evol. Microbiol.">
        <title>The Global Catalogue of Microorganisms (GCM) 10K type strain sequencing project: providing services to taxonomists for standard genome sequencing and annotation.</title>
        <authorList>
            <consortium name="The Broad Institute Genomics Platform"/>
            <consortium name="The Broad Institute Genome Sequencing Center for Infectious Disease"/>
            <person name="Wu L."/>
            <person name="Ma J."/>
        </authorList>
    </citation>
    <scope>NUCLEOTIDE SEQUENCE [LARGE SCALE GENOMIC DNA]</scope>
    <source>
        <strain evidence="8">KACC 12634</strain>
    </source>
</reference>
<dbReference type="InterPro" id="IPR001579">
    <property type="entry name" value="Glyco_hydro_18_chit_AS"/>
</dbReference>
<protein>
    <submittedName>
        <fullName evidence="7">Endo-beta-N-acetylglucosaminidase H</fullName>
        <ecNumber evidence="7">3.2.1.96</ecNumber>
    </submittedName>
</protein>
<dbReference type="PROSITE" id="PS01095">
    <property type="entry name" value="GH18_1"/>
    <property type="match status" value="1"/>
</dbReference>
<dbReference type="GO" id="GO:0033925">
    <property type="term" value="F:mannosyl-glycoprotein endo-beta-N-acetylglucosaminidase activity"/>
    <property type="evidence" value="ECO:0007669"/>
    <property type="project" value="UniProtKB-EC"/>
</dbReference>
<sequence length="310" mass="32537">MTAPIDRHKPLRRSASAAVLALGLAAAGVQAAAPAAAEPLQIDDAKRVVYVEVNSNDMANVADYKLEGTSRPAFDVAIIFAANVNYDTATSQAYLHLNDRVTETLEDADDQIRPLQDQGTEVLLSVLGNHQGAGIANFPSQQAAAAFADELGDVVDAYGLDGIDFDDEWSNYGANGTGPANDSSFVYLVSALRDRLGPDKLITFYNIGPAAAATEYGGVRAGDLLDYAWNPWYGSWSAPQIPGMEAQQLAPGAVNLTATSSGTAASFAQRTASEGYGAIVTYNLTAGDHSAYISGITEPITGYDTVYSPS</sequence>
<dbReference type="InterPro" id="IPR001223">
    <property type="entry name" value="Glyco_hydro18_cat"/>
</dbReference>
<dbReference type="CDD" id="cd06542">
    <property type="entry name" value="GH18_EndoS-like"/>
    <property type="match status" value="1"/>
</dbReference>
<dbReference type="Pfam" id="PF00704">
    <property type="entry name" value="Glyco_hydro_18"/>
    <property type="match status" value="1"/>
</dbReference>
<dbReference type="EMBL" id="JBHSYS010000002">
    <property type="protein sequence ID" value="MFC6957716.1"/>
    <property type="molecule type" value="Genomic_DNA"/>
</dbReference>
<dbReference type="Proteomes" id="UP001596470">
    <property type="component" value="Unassembled WGS sequence"/>
</dbReference>
<evidence type="ECO:0000256" key="2">
    <source>
        <dbReference type="ARBA" id="ARBA00023295"/>
    </source>
</evidence>
<evidence type="ECO:0000313" key="7">
    <source>
        <dbReference type="EMBL" id="MFC6957716.1"/>
    </source>
</evidence>
<evidence type="ECO:0000256" key="1">
    <source>
        <dbReference type="ARBA" id="ARBA00022801"/>
    </source>
</evidence>
<accession>A0ABW2D6B4</accession>
<feature type="signal peptide" evidence="5">
    <location>
        <begin position="1"/>
        <end position="31"/>
    </location>
</feature>
<comment type="similarity">
    <text evidence="4">Belongs to the glycosyl hydrolase 18 family.</text>
</comment>
<name>A0ABW2D6B4_9ACTN</name>
<comment type="caution">
    <text evidence="7">The sequence shown here is derived from an EMBL/GenBank/DDBJ whole genome shotgun (WGS) entry which is preliminary data.</text>
</comment>
<proteinExistence type="inferred from homology"/>
<dbReference type="NCBIfam" id="NF045482">
    <property type="entry name" value="Endoglyc_H"/>
    <property type="match status" value="1"/>
</dbReference>
<dbReference type="InterPro" id="IPR017853">
    <property type="entry name" value="GH"/>
</dbReference>
<evidence type="ECO:0000256" key="5">
    <source>
        <dbReference type="SAM" id="SignalP"/>
    </source>
</evidence>
<keyword evidence="2 3" id="KW-0326">Glycosidase</keyword>
<feature type="chain" id="PRO_5047226116" evidence="5">
    <location>
        <begin position="32"/>
        <end position="310"/>
    </location>
</feature>
<dbReference type="EC" id="3.2.1.96" evidence="7"/>
<organism evidence="7 8">
    <name type="scientific">Glycomyces mayteni</name>
    <dbReference type="NCBI Taxonomy" id="543887"/>
    <lineage>
        <taxon>Bacteria</taxon>
        <taxon>Bacillati</taxon>
        <taxon>Actinomycetota</taxon>
        <taxon>Actinomycetes</taxon>
        <taxon>Glycomycetales</taxon>
        <taxon>Glycomycetaceae</taxon>
        <taxon>Glycomyces</taxon>
    </lineage>
</organism>
<feature type="domain" description="GH18" evidence="6">
    <location>
        <begin position="45"/>
        <end position="310"/>
    </location>
</feature>
<dbReference type="PROSITE" id="PS51910">
    <property type="entry name" value="GH18_2"/>
    <property type="match status" value="1"/>
</dbReference>
<dbReference type="SUPFAM" id="SSF51445">
    <property type="entry name" value="(Trans)glycosidases"/>
    <property type="match status" value="1"/>
</dbReference>
<dbReference type="Gene3D" id="3.20.20.80">
    <property type="entry name" value="Glycosidases"/>
    <property type="match status" value="1"/>
</dbReference>
<dbReference type="InterPro" id="IPR054861">
    <property type="entry name" value="Endoglyc_H"/>
</dbReference>
<evidence type="ECO:0000256" key="4">
    <source>
        <dbReference type="RuleBase" id="RU004453"/>
    </source>
</evidence>
<keyword evidence="8" id="KW-1185">Reference proteome</keyword>
<keyword evidence="5" id="KW-0732">Signal</keyword>
<keyword evidence="1 3" id="KW-0378">Hydrolase</keyword>
<evidence type="ECO:0000259" key="6">
    <source>
        <dbReference type="PROSITE" id="PS51910"/>
    </source>
</evidence>
<gene>
    <name evidence="7" type="ORF">ACFQS3_10970</name>
</gene>
<evidence type="ECO:0000256" key="3">
    <source>
        <dbReference type="RuleBase" id="RU000489"/>
    </source>
</evidence>
<evidence type="ECO:0000313" key="8">
    <source>
        <dbReference type="Proteomes" id="UP001596470"/>
    </source>
</evidence>
<dbReference type="RefSeq" id="WP_382349766.1">
    <property type="nucleotide sequence ID" value="NZ_JBHMBP010000002.1"/>
</dbReference>